<accession>A0AAD3Y9F0</accession>
<evidence type="ECO:0000313" key="3">
    <source>
        <dbReference type="Proteomes" id="UP001222932"/>
    </source>
</evidence>
<protein>
    <recommendedName>
        <fullName evidence="4">Cell surface protein</fullName>
    </recommendedName>
</protein>
<dbReference type="PANTHER" id="PTHR35040">
    <property type="match status" value="1"/>
</dbReference>
<feature type="region of interest" description="Disordered" evidence="1">
    <location>
        <begin position="207"/>
        <end position="235"/>
    </location>
</feature>
<sequence>MAPTAVVIPLYIYPTPGAWGPLVRTAKANPLLPFVAIVNPNNGPGKTALPDASYQAALAELCAVPNITLLGYVHCQWCKRPSPSIESDIDVYASWDAESDGRFSVSGIFIDEAPWEPRHRGYMRTLADYIRHTFAEETETRGIVCYNPGVVVERCYLDDCDLAVVFEQSHKEWYAYFLRKGLVQIPYNLRSKCVAMVHSFGQLEGLEPSPPTNSVDDCGAHTNGHGNGNAHSQGHVNAHARRASIDLDGYHAGGADKAAAALTDQITQLGFGGVFLTEQVGGYSRFPETWDTVASRLTQTLTQARSNRV</sequence>
<evidence type="ECO:0000256" key="1">
    <source>
        <dbReference type="SAM" id="MobiDB-lite"/>
    </source>
</evidence>
<reference evidence="2" key="2">
    <citation type="submission" date="2023-06" db="EMBL/GenBank/DDBJ databases">
        <authorList>
            <person name="Kobayashi Y."/>
            <person name="Kayamori A."/>
            <person name="Aoki K."/>
            <person name="Shiwa Y."/>
            <person name="Fujita N."/>
            <person name="Sugita T."/>
            <person name="Iwasaki W."/>
            <person name="Tanaka N."/>
            <person name="Takashima M."/>
        </authorList>
    </citation>
    <scope>NUCLEOTIDE SEQUENCE</scope>
    <source>
        <strain evidence="2">HIS016</strain>
    </source>
</reference>
<dbReference type="PANTHER" id="PTHR35040:SF9">
    <property type="entry name" value="4-LIKE CELL SURFACE PROTEIN, PUTATIVE (AFU_ORTHOLOGUE AFUA_4G14080)-RELATED"/>
    <property type="match status" value="1"/>
</dbReference>
<dbReference type="Proteomes" id="UP001222932">
    <property type="component" value="Unassembled WGS sequence"/>
</dbReference>
<evidence type="ECO:0000313" key="2">
    <source>
        <dbReference type="EMBL" id="GMK54935.1"/>
    </source>
</evidence>
<proteinExistence type="predicted"/>
<gene>
    <name evidence="2" type="ORF">CspeluHIS016_0115210</name>
</gene>
<dbReference type="Pfam" id="PF12138">
    <property type="entry name" value="Spherulin4"/>
    <property type="match status" value="1"/>
</dbReference>
<reference evidence="2" key="1">
    <citation type="journal article" date="2023" name="BMC Genomics">
        <title>Chromosome-level genome assemblies of Cutaneotrichosporon spp. (Trichosporonales, Basidiomycota) reveal imbalanced evolution between nucleotide sequences and chromosome synteny.</title>
        <authorList>
            <person name="Kobayashi Y."/>
            <person name="Kayamori A."/>
            <person name="Aoki K."/>
            <person name="Shiwa Y."/>
            <person name="Matsutani M."/>
            <person name="Fujita N."/>
            <person name="Sugita T."/>
            <person name="Iwasaki W."/>
            <person name="Tanaka N."/>
            <person name="Takashima M."/>
        </authorList>
    </citation>
    <scope>NUCLEOTIDE SEQUENCE</scope>
    <source>
        <strain evidence="2">HIS016</strain>
    </source>
</reference>
<comment type="caution">
    <text evidence="2">The sequence shown here is derived from an EMBL/GenBank/DDBJ whole genome shotgun (WGS) entry which is preliminary data.</text>
</comment>
<keyword evidence="3" id="KW-1185">Reference proteome</keyword>
<name>A0AAD3Y9F0_9TREE</name>
<dbReference type="EMBL" id="BTCM01000001">
    <property type="protein sequence ID" value="GMK54935.1"/>
    <property type="molecule type" value="Genomic_DNA"/>
</dbReference>
<evidence type="ECO:0008006" key="4">
    <source>
        <dbReference type="Google" id="ProtNLM"/>
    </source>
</evidence>
<feature type="compositionally biased region" description="Low complexity" evidence="1">
    <location>
        <begin position="220"/>
        <end position="231"/>
    </location>
</feature>
<dbReference type="InterPro" id="IPR021986">
    <property type="entry name" value="Spherulin4"/>
</dbReference>
<dbReference type="AlphaFoldDB" id="A0AAD3Y9F0"/>
<organism evidence="2 3">
    <name type="scientific">Cutaneotrichosporon spelunceum</name>
    <dbReference type="NCBI Taxonomy" id="1672016"/>
    <lineage>
        <taxon>Eukaryota</taxon>
        <taxon>Fungi</taxon>
        <taxon>Dikarya</taxon>
        <taxon>Basidiomycota</taxon>
        <taxon>Agaricomycotina</taxon>
        <taxon>Tremellomycetes</taxon>
        <taxon>Trichosporonales</taxon>
        <taxon>Trichosporonaceae</taxon>
        <taxon>Cutaneotrichosporon</taxon>
    </lineage>
</organism>